<dbReference type="PANTHER" id="PTHR21716">
    <property type="entry name" value="TRANSMEMBRANE PROTEIN"/>
    <property type="match status" value="1"/>
</dbReference>
<keyword evidence="3" id="KW-0813">Transport</keyword>
<evidence type="ECO:0000256" key="3">
    <source>
        <dbReference type="ARBA" id="ARBA00022448"/>
    </source>
</evidence>
<dbReference type="Pfam" id="PF01594">
    <property type="entry name" value="AI-2E_transport"/>
    <property type="match status" value="1"/>
</dbReference>
<feature type="transmembrane region" description="Helical" evidence="8">
    <location>
        <begin position="300"/>
        <end position="319"/>
    </location>
</feature>
<dbReference type="InterPro" id="IPR002549">
    <property type="entry name" value="AI-2E-like"/>
</dbReference>
<keyword evidence="6 8" id="KW-1133">Transmembrane helix</keyword>
<protein>
    <submittedName>
        <fullName evidence="9">Permease</fullName>
    </submittedName>
</protein>
<dbReference type="STRING" id="1423726.FC07_GL000147"/>
<gene>
    <name evidence="9" type="ORF">FC07_GL000147</name>
</gene>
<comment type="subcellular location">
    <subcellularLocation>
        <location evidence="1">Cell membrane</location>
        <topology evidence="1">Multi-pass membrane protein</topology>
    </subcellularLocation>
</comment>
<keyword evidence="4" id="KW-1003">Cell membrane</keyword>
<evidence type="ECO:0000256" key="7">
    <source>
        <dbReference type="ARBA" id="ARBA00023136"/>
    </source>
</evidence>
<evidence type="ECO:0000256" key="2">
    <source>
        <dbReference type="ARBA" id="ARBA00009773"/>
    </source>
</evidence>
<accession>A0A0R1GN02</accession>
<dbReference type="GO" id="GO:0005886">
    <property type="term" value="C:plasma membrane"/>
    <property type="evidence" value="ECO:0007669"/>
    <property type="project" value="UniProtKB-SubCell"/>
</dbReference>
<organism evidence="9 10">
    <name type="scientific">Loigolactobacillus bifermentans DSM 20003</name>
    <dbReference type="NCBI Taxonomy" id="1423726"/>
    <lineage>
        <taxon>Bacteria</taxon>
        <taxon>Bacillati</taxon>
        <taxon>Bacillota</taxon>
        <taxon>Bacilli</taxon>
        <taxon>Lactobacillales</taxon>
        <taxon>Lactobacillaceae</taxon>
        <taxon>Loigolactobacillus</taxon>
    </lineage>
</organism>
<feature type="transmembrane region" description="Helical" evidence="8">
    <location>
        <begin position="236"/>
        <end position="258"/>
    </location>
</feature>
<dbReference type="EMBL" id="AZDA01000079">
    <property type="protein sequence ID" value="KRK35420.1"/>
    <property type="molecule type" value="Genomic_DNA"/>
</dbReference>
<evidence type="ECO:0000256" key="4">
    <source>
        <dbReference type="ARBA" id="ARBA00022475"/>
    </source>
</evidence>
<keyword evidence="5 8" id="KW-0812">Transmembrane</keyword>
<evidence type="ECO:0000313" key="9">
    <source>
        <dbReference type="EMBL" id="KRK35420.1"/>
    </source>
</evidence>
<feature type="transmembrane region" description="Helical" evidence="8">
    <location>
        <begin position="12"/>
        <end position="29"/>
    </location>
</feature>
<dbReference type="AlphaFoldDB" id="A0A0R1GN02"/>
<proteinExistence type="inferred from homology"/>
<feature type="transmembrane region" description="Helical" evidence="8">
    <location>
        <begin position="331"/>
        <end position="364"/>
    </location>
</feature>
<comment type="caution">
    <text evidence="9">The sequence shown here is derived from an EMBL/GenBank/DDBJ whole genome shotgun (WGS) entry which is preliminary data.</text>
</comment>
<sequence length="374" mass="40645">MEGTEGLKRRQILGYTALGVIILVGLIYPKQLVGFGHSLVGILLPLILGAALAYILDLLCSRIEKWYFPRSQRKIVVKTRRVVSLLLTFLIVILVIALILRLVLPQFGKALSEFFAAMPLIAQHFVKWVQQTDQLPLIQKQLSSVTLDWSSIESKVMKYFTSGLGGILGSTVTVFSTVAKGAFDGVLALIFAIYMLSSKEKLLRNIKRVGKAFIKPSWQRPLHHVLSTTHQVFSSFIVGQVTEAVILGTLCMIGMWLFRFPYAVSIGAFVGMMALIPIFGAWIGAAVGCLLIGVNDPVKALLFIVFILALQQLEGHLIYPKVVGTSIGLPGLWVLAAITVGSGLGGFLGILLGVPVVATGYRLLSQATTAKLKS</sequence>
<evidence type="ECO:0000256" key="6">
    <source>
        <dbReference type="ARBA" id="ARBA00022989"/>
    </source>
</evidence>
<reference evidence="9 10" key="1">
    <citation type="journal article" date="2015" name="Genome Announc.">
        <title>Expanding the biotechnology potential of lactobacilli through comparative genomics of 213 strains and associated genera.</title>
        <authorList>
            <person name="Sun Z."/>
            <person name="Harris H.M."/>
            <person name="McCann A."/>
            <person name="Guo C."/>
            <person name="Argimon S."/>
            <person name="Zhang W."/>
            <person name="Yang X."/>
            <person name="Jeffery I.B."/>
            <person name="Cooney J.C."/>
            <person name="Kagawa T.F."/>
            <person name="Liu W."/>
            <person name="Song Y."/>
            <person name="Salvetti E."/>
            <person name="Wrobel A."/>
            <person name="Rasinkangas P."/>
            <person name="Parkhill J."/>
            <person name="Rea M.C."/>
            <person name="O'Sullivan O."/>
            <person name="Ritari J."/>
            <person name="Douillard F.P."/>
            <person name="Paul Ross R."/>
            <person name="Yang R."/>
            <person name="Briner A.E."/>
            <person name="Felis G.E."/>
            <person name="de Vos W.M."/>
            <person name="Barrangou R."/>
            <person name="Klaenhammer T.R."/>
            <person name="Caufield P.W."/>
            <person name="Cui Y."/>
            <person name="Zhang H."/>
            <person name="O'Toole P.W."/>
        </authorList>
    </citation>
    <scope>NUCLEOTIDE SEQUENCE [LARGE SCALE GENOMIC DNA]</scope>
    <source>
        <strain evidence="9 10">DSM 20003</strain>
    </source>
</reference>
<evidence type="ECO:0000256" key="1">
    <source>
        <dbReference type="ARBA" id="ARBA00004651"/>
    </source>
</evidence>
<feature type="transmembrane region" description="Helical" evidence="8">
    <location>
        <begin position="264"/>
        <end position="293"/>
    </location>
</feature>
<keyword evidence="10" id="KW-1185">Reference proteome</keyword>
<name>A0A0R1GN02_9LACO</name>
<comment type="similarity">
    <text evidence="2">Belongs to the autoinducer-2 exporter (AI-2E) (TC 2.A.86) family.</text>
</comment>
<dbReference type="PANTHER" id="PTHR21716:SF53">
    <property type="entry name" value="PERMEASE PERM-RELATED"/>
    <property type="match status" value="1"/>
</dbReference>
<evidence type="ECO:0000256" key="5">
    <source>
        <dbReference type="ARBA" id="ARBA00022692"/>
    </source>
</evidence>
<dbReference type="PATRIC" id="fig|1423726.3.peg.155"/>
<evidence type="ECO:0000256" key="8">
    <source>
        <dbReference type="SAM" id="Phobius"/>
    </source>
</evidence>
<feature type="transmembrane region" description="Helical" evidence="8">
    <location>
        <begin position="35"/>
        <end position="61"/>
    </location>
</feature>
<keyword evidence="7 8" id="KW-0472">Membrane</keyword>
<dbReference type="Proteomes" id="UP000051461">
    <property type="component" value="Unassembled WGS sequence"/>
</dbReference>
<evidence type="ECO:0000313" key="10">
    <source>
        <dbReference type="Proteomes" id="UP000051461"/>
    </source>
</evidence>
<dbReference type="GO" id="GO:0055085">
    <property type="term" value="P:transmembrane transport"/>
    <property type="evidence" value="ECO:0007669"/>
    <property type="project" value="TreeGrafter"/>
</dbReference>
<feature type="transmembrane region" description="Helical" evidence="8">
    <location>
        <begin position="82"/>
        <end position="104"/>
    </location>
</feature>
<feature type="transmembrane region" description="Helical" evidence="8">
    <location>
        <begin position="167"/>
        <end position="196"/>
    </location>
</feature>